<feature type="compositionally biased region" description="Basic and acidic residues" evidence="1">
    <location>
        <begin position="92"/>
        <end position="104"/>
    </location>
</feature>
<evidence type="ECO:0000313" key="4">
    <source>
        <dbReference type="EMBL" id="PWI75963.1"/>
    </source>
</evidence>
<evidence type="ECO:0008006" key="7">
    <source>
        <dbReference type="Google" id="ProtNLM"/>
    </source>
</evidence>
<feature type="compositionally biased region" description="Low complexity" evidence="1">
    <location>
        <begin position="105"/>
        <end position="140"/>
    </location>
</feature>
<dbReference type="Proteomes" id="UP000245956">
    <property type="component" value="Unassembled WGS sequence"/>
</dbReference>
<protein>
    <recommendedName>
        <fullName evidence="7">PAN domain-containing protein</fullName>
    </recommendedName>
</protein>
<feature type="region of interest" description="Disordered" evidence="1">
    <location>
        <begin position="1"/>
        <end position="58"/>
    </location>
</feature>
<evidence type="ECO:0000313" key="3">
    <source>
        <dbReference type="EMBL" id="KAK4087909.1"/>
    </source>
</evidence>
<evidence type="ECO:0000256" key="2">
    <source>
        <dbReference type="SAM" id="Phobius"/>
    </source>
</evidence>
<evidence type="ECO:0000313" key="6">
    <source>
        <dbReference type="Proteomes" id="UP001287286"/>
    </source>
</evidence>
<reference evidence="3" key="3">
    <citation type="submission" date="2023-11" db="EMBL/GenBank/DDBJ databases">
        <authorList>
            <person name="Beijen E."/>
            <person name="Ohm R.A."/>
        </authorList>
    </citation>
    <scope>NUCLEOTIDE SEQUENCE</scope>
    <source>
        <strain evidence="3">CBS 150709</strain>
    </source>
</reference>
<keyword evidence="2" id="KW-0812">Transmembrane</keyword>
<sequence length="253" mass="25670">MATAGHGSDGLQVNMDYGNQPEAYYPPGNHHDVSSQKVPVVNDSSPLPATPPPQPTICGIKRRTFFITVIVALAIIIAGALGGGLGGGLSSKHNDSTQHSDSTHSDPSPSGSPAATSASTSTSASASASASPSASPGATGHFSDCPGSNGTTYTSTAFSSGRNGDVPDGARNGLRFIKLCGTGIQGNTNIAQGRVSSLDECIDLCASYNFWSGSKNCTSATYDENSSCWIGSGRWFGPTAHNNLDAAVLADTV</sequence>
<dbReference type="EMBL" id="JAWRVI010000028">
    <property type="protein sequence ID" value="KAK4087909.1"/>
    <property type="molecule type" value="Genomic_DNA"/>
</dbReference>
<reference evidence="3 6" key="4">
    <citation type="journal article" date="2024" name="Microbiol. Resour. Announc.">
        <title>Genome annotations for the ascomycete fungi Trichoderma harzianum, Trichoderma aggressivum, and Purpureocillium lilacinum.</title>
        <authorList>
            <person name="Beijen E.P.W."/>
            <person name="Ohm R.A."/>
        </authorList>
    </citation>
    <scope>NUCLEOTIDE SEQUENCE [LARGE SCALE GENOMIC DNA]</scope>
    <source>
        <strain evidence="3 6">CBS 150709</strain>
    </source>
</reference>
<evidence type="ECO:0000313" key="5">
    <source>
        <dbReference type="Proteomes" id="UP000245956"/>
    </source>
</evidence>
<organism evidence="4 5">
    <name type="scientific">Purpureocillium lilacinum</name>
    <name type="common">Paecilomyces lilacinus</name>
    <dbReference type="NCBI Taxonomy" id="33203"/>
    <lineage>
        <taxon>Eukaryota</taxon>
        <taxon>Fungi</taxon>
        <taxon>Dikarya</taxon>
        <taxon>Ascomycota</taxon>
        <taxon>Pezizomycotina</taxon>
        <taxon>Sordariomycetes</taxon>
        <taxon>Hypocreomycetidae</taxon>
        <taxon>Hypocreales</taxon>
        <taxon>Ophiocordycipitaceae</taxon>
        <taxon>Purpureocillium</taxon>
    </lineage>
</organism>
<proteinExistence type="predicted"/>
<feature type="region of interest" description="Disordered" evidence="1">
    <location>
        <begin position="90"/>
        <end position="146"/>
    </location>
</feature>
<accession>A0A2U3EN81</accession>
<keyword evidence="6" id="KW-1185">Reference proteome</keyword>
<dbReference type="EMBL" id="LCWV01000002">
    <property type="protein sequence ID" value="PWI75963.1"/>
    <property type="molecule type" value="Genomic_DNA"/>
</dbReference>
<keyword evidence="2" id="KW-1133">Transmembrane helix</keyword>
<keyword evidence="2" id="KW-0472">Membrane</keyword>
<comment type="caution">
    <text evidence="4">The sequence shown here is derived from an EMBL/GenBank/DDBJ whole genome shotgun (WGS) entry which is preliminary data.</text>
</comment>
<dbReference type="Proteomes" id="UP001287286">
    <property type="component" value="Unassembled WGS sequence"/>
</dbReference>
<reference evidence="4" key="1">
    <citation type="submission" date="2015-05" db="EMBL/GenBank/DDBJ databases">
        <authorList>
            <person name="Wang D.B."/>
            <person name="Wang M."/>
        </authorList>
    </citation>
    <scope>NUCLEOTIDE SEQUENCE</scope>
    <source>
        <strain evidence="4">36-1</strain>
    </source>
</reference>
<gene>
    <name evidence="4" type="ORF">PCL_06621</name>
    <name evidence="3" type="ORF">Purlil1_7667</name>
</gene>
<feature type="transmembrane region" description="Helical" evidence="2">
    <location>
        <begin position="65"/>
        <end position="89"/>
    </location>
</feature>
<name>A0A2U3EN81_PURLI</name>
<dbReference type="AlphaFoldDB" id="A0A2U3EN81"/>
<evidence type="ECO:0000256" key="1">
    <source>
        <dbReference type="SAM" id="MobiDB-lite"/>
    </source>
</evidence>
<reference evidence="4 5" key="2">
    <citation type="journal article" date="2016" name="Front. Microbiol.">
        <title>Genome and transcriptome sequences reveal the specific parasitism of the nematophagous Purpureocillium lilacinum 36-1.</title>
        <authorList>
            <person name="Xie J."/>
            <person name="Li S."/>
            <person name="Mo C."/>
            <person name="Xiao X."/>
            <person name="Peng D."/>
            <person name="Wang G."/>
            <person name="Xiao Y."/>
        </authorList>
    </citation>
    <scope>NUCLEOTIDE SEQUENCE [LARGE SCALE GENOMIC DNA]</scope>
    <source>
        <strain evidence="4 5">36-1</strain>
    </source>
</reference>